<keyword evidence="2" id="KW-0812">Transmembrane</keyword>
<feature type="transmembrane region" description="Helical" evidence="2">
    <location>
        <begin position="121"/>
        <end position="144"/>
    </location>
</feature>
<dbReference type="Pfam" id="PF13430">
    <property type="entry name" value="DUF4112"/>
    <property type="match status" value="1"/>
</dbReference>
<feature type="transmembrane region" description="Helical" evidence="2">
    <location>
        <begin position="78"/>
        <end position="101"/>
    </location>
</feature>
<sequence length="258" mass="28176">MTSKLAAKAGKKLFERNLKDYTPVDPLYETYIDSKGRERRRKRELPPGLSARDAKILKAVKKRAHYLDKGFNMCGMRFGWTFIIGIIPGAGDVADAVLNYLLVVRKARQAELPAWLIRRMLFNNAVSASVGLIPLLGDVILAAYKANSRNAALLEEFLRIRGEEFIKRERDRVEDPNNVKPGAGREAGEIVSGKPVTSTPDSKKSTGSGWFKRKSNGNGSPKGKGKEVTAVADGNRGSRFVEDVGSEGSGGASKAKKV</sequence>
<reference evidence="3" key="1">
    <citation type="journal article" date="2021" name="New Phytol.">
        <title>Evolutionary innovations through gain and loss of genes in the ectomycorrhizal Boletales.</title>
        <authorList>
            <person name="Wu G."/>
            <person name="Miyauchi S."/>
            <person name="Morin E."/>
            <person name="Kuo A."/>
            <person name="Drula E."/>
            <person name="Varga T."/>
            <person name="Kohler A."/>
            <person name="Feng B."/>
            <person name="Cao Y."/>
            <person name="Lipzen A."/>
            <person name="Daum C."/>
            <person name="Hundley H."/>
            <person name="Pangilinan J."/>
            <person name="Johnson J."/>
            <person name="Barry K."/>
            <person name="LaButti K."/>
            <person name="Ng V."/>
            <person name="Ahrendt S."/>
            <person name="Min B."/>
            <person name="Choi I.G."/>
            <person name="Park H."/>
            <person name="Plett J.M."/>
            <person name="Magnuson J."/>
            <person name="Spatafora J.W."/>
            <person name="Nagy L.G."/>
            <person name="Henrissat B."/>
            <person name="Grigoriev I.V."/>
            <person name="Yang Z.L."/>
            <person name="Xu J."/>
            <person name="Martin F.M."/>
        </authorList>
    </citation>
    <scope>NUCLEOTIDE SEQUENCE</scope>
    <source>
        <strain evidence="3">KKN 215</strain>
    </source>
</reference>
<name>A0A8K0XQK7_9AGAR</name>
<dbReference type="InterPro" id="IPR025187">
    <property type="entry name" value="DUF4112"/>
</dbReference>
<dbReference type="Proteomes" id="UP000813824">
    <property type="component" value="Unassembled WGS sequence"/>
</dbReference>
<gene>
    <name evidence="3" type="ORF">BXZ70DRAFT_935743</name>
</gene>
<dbReference type="PANTHER" id="PTHR35519">
    <property type="entry name" value="MEMBRANE PROTEINS"/>
    <property type="match status" value="1"/>
</dbReference>
<accession>A0A8K0XQK7</accession>
<keyword evidence="4" id="KW-1185">Reference proteome</keyword>
<proteinExistence type="predicted"/>
<feature type="region of interest" description="Disordered" evidence="1">
    <location>
        <begin position="172"/>
        <end position="258"/>
    </location>
</feature>
<protein>
    <recommendedName>
        <fullName evidence="5">Ph domain-containing protein</fullName>
    </recommendedName>
</protein>
<evidence type="ECO:0000313" key="4">
    <source>
        <dbReference type="Proteomes" id="UP000813824"/>
    </source>
</evidence>
<evidence type="ECO:0000313" key="3">
    <source>
        <dbReference type="EMBL" id="KAH8100769.1"/>
    </source>
</evidence>
<comment type="caution">
    <text evidence="3">The sequence shown here is derived from an EMBL/GenBank/DDBJ whole genome shotgun (WGS) entry which is preliminary data.</text>
</comment>
<dbReference type="OrthoDB" id="2103474at2759"/>
<feature type="compositionally biased region" description="Polar residues" evidence="1">
    <location>
        <begin position="195"/>
        <end position="208"/>
    </location>
</feature>
<organism evidence="3 4">
    <name type="scientific">Cristinia sonorae</name>
    <dbReference type="NCBI Taxonomy" id="1940300"/>
    <lineage>
        <taxon>Eukaryota</taxon>
        <taxon>Fungi</taxon>
        <taxon>Dikarya</taxon>
        <taxon>Basidiomycota</taxon>
        <taxon>Agaricomycotina</taxon>
        <taxon>Agaricomycetes</taxon>
        <taxon>Agaricomycetidae</taxon>
        <taxon>Agaricales</taxon>
        <taxon>Pleurotineae</taxon>
        <taxon>Stephanosporaceae</taxon>
        <taxon>Cristinia</taxon>
    </lineage>
</organism>
<keyword evidence="2" id="KW-1133">Transmembrane helix</keyword>
<dbReference type="EMBL" id="JAEVFJ010000014">
    <property type="protein sequence ID" value="KAH8100769.1"/>
    <property type="molecule type" value="Genomic_DNA"/>
</dbReference>
<keyword evidence="2" id="KW-0472">Membrane</keyword>
<evidence type="ECO:0000256" key="1">
    <source>
        <dbReference type="SAM" id="MobiDB-lite"/>
    </source>
</evidence>
<evidence type="ECO:0000256" key="2">
    <source>
        <dbReference type="SAM" id="Phobius"/>
    </source>
</evidence>
<dbReference type="PANTHER" id="PTHR35519:SF2">
    <property type="entry name" value="PH DOMAIN PROTEIN"/>
    <property type="match status" value="1"/>
</dbReference>
<evidence type="ECO:0008006" key="5">
    <source>
        <dbReference type="Google" id="ProtNLM"/>
    </source>
</evidence>
<dbReference type="AlphaFoldDB" id="A0A8K0XQK7"/>